<feature type="chain" id="PRO_5020283833" evidence="1">
    <location>
        <begin position="18"/>
        <end position="31"/>
    </location>
</feature>
<reference evidence="2" key="1">
    <citation type="submission" date="2019-03" db="EMBL/GenBank/DDBJ databases">
        <title>WGS assembly of Setaria viridis.</title>
        <authorList>
            <person name="Huang P."/>
            <person name="Jenkins J."/>
            <person name="Grimwood J."/>
            <person name="Barry K."/>
            <person name="Healey A."/>
            <person name="Mamidi S."/>
            <person name="Sreedasyam A."/>
            <person name="Shu S."/>
            <person name="Feldman M."/>
            <person name="Wu J."/>
            <person name="Yu Y."/>
            <person name="Chen C."/>
            <person name="Johnson J."/>
            <person name="Rokhsar D."/>
            <person name="Baxter I."/>
            <person name="Schmutz J."/>
            <person name="Brutnell T."/>
            <person name="Kellogg E."/>
        </authorList>
    </citation>
    <scope>NUCLEOTIDE SEQUENCE [LARGE SCALE GENOMIC DNA]</scope>
</reference>
<feature type="signal peptide" evidence="1">
    <location>
        <begin position="1"/>
        <end position="17"/>
    </location>
</feature>
<dbReference type="Gramene" id="TKW39473">
    <property type="protein sequence ID" value="TKW39473"/>
    <property type="gene ID" value="SEVIR_1G181466v2"/>
</dbReference>
<keyword evidence="1" id="KW-0732">Signal</keyword>
<keyword evidence="3" id="KW-1185">Reference proteome</keyword>
<accession>A0A4U6WCM4</accession>
<dbReference type="Proteomes" id="UP000298652">
    <property type="component" value="Chromosome 1"/>
</dbReference>
<gene>
    <name evidence="2" type="ORF">SEVIR_1G181466v2</name>
</gene>
<dbReference type="AlphaFoldDB" id="A0A4U6WCM4"/>
<protein>
    <submittedName>
        <fullName evidence="2">Uncharacterized protein</fullName>
    </submittedName>
</protein>
<sequence length="31" mass="3189">MARHILLILQLRGVVESLGCGNIGAPSDVVG</sequence>
<proteinExistence type="predicted"/>
<name>A0A4U6WCM4_SETVI</name>
<organism evidence="2 3">
    <name type="scientific">Setaria viridis</name>
    <name type="common">Green bristlegrass</name>
    <name type="synonym">Setaria italica subsp. viridis</name>
    <dbReference type="NCBI Taxonomy" id="4556"/>
    <lineage>
        <taxon>Eukaryota</taxon>
        <taxon>Viridiplantae</taxon>
        <taxon>Streptophyta</taxon>
        <taxon>Embryophyta</taxon>
        <taxon>Tracheophyta</taxon>
        <taxon>Spermatophyta</taxon>
        <taxon>Magnoliopsida</taxon>
        <taxon>Liliopsida</taxon>
        <taxon>Poales</taxon>
        <taxon>Poaceae</taxon>
        <taxon>PACMAD clade</taxon>
        <taxon>Panicoideae</taxon>
        <taxon>Panicodae</taxon>
        <taxon>Paniceae</taxon>
        <taxon>Cenchrinae</taxon>
        <taxon>Setaria</taxon>
    </lineage>
</organism>
<dbReference type="EMBL" id="CM016552">
    <property type="protein sequence ID" value="TKW39473.1"/>
    <property type="molecule type" value="Genomic_DNA"/>
</dbReference>
<evidence type="ECO:0000313" key="2">
    <source>
        <dbReference type="EMBL" id="TKW39473.1"/>
    </source>
</evidence>
<evidence type="ECO:0000313" key="3">
    <source>
        <dbReference type="Proteomes" id="UP000298652"/>
    </source>
</evidence>
<evidence type="ECO:0000256" key="1">
    <source>
        <dbReference type="SAM" id="SignalP"/>
    </source>
</evidence>